<reference evidence="14" key="3">
    <citation type="submission" date="2016-03" db="UniProtKB">
        <authorList>
            <consortium name="EnsemblProtists"/>
        </authorList>
    </citation>
    <scope>IDENTIFICATION</scope>
</reference>
<dbReference type="eggNOG" id="KOG1712">
    <property type="taxonomic scope" value="Eukaryota"/>
</dbReference>
<evidence type="ECO:0000256" key="11">
    <source>
        <dbReference type="SAM" id="Phobius"/>
    </source>
</evidence>
<keyword evidence="15" id="KW-1185">Reference proteome</keyword>
<feature type="transmembrane region" description="Helical" evidence="11">
    <location>
        <begin position="6"/>
        <end position="26"/>
    </location>
</feature>
<evidence type="ECO:0000256" key="8">
    <source>
        <dbReference type="ARBA" id="ARBA00022676"/>
    </source>
</evidence>
<comment type="catalytic activity">
    <reaction evidence="1">
        <text>AMP + diphosphate = 5-phospho-alpha-D-ribose 1-diphosphate + adenine</text>
        <dbReference type="Rhea" id="RHEA:16609"/>
        <dbReference type="ChEBI" id="CHEBI:16708"/>
        <dbReference type="ChEBI" id="CHEBI:33019"/>
        <dbReference type="ChEBI" id="CHEBI:58017"/>
        <dbReference type="ChEBI" id="CHEBI:456215"/>
        <dbReference type="EC" id="2.4.2.7"/>
    </reaction>
</comment>
<dbReference type="PANTHER" id="PTHR11776:SF7">
    <property type="entry name" value="PHOSPHORIBOSYLTRANSFERASE DOMAIN-CONTAINING PROTEIN"/>
    <property type="match status" value="1"/>
</dbReference>
<keyword evidence="11" id="KW-0472">Membrane</keyword>
<keyword evidence="11" id="KW-1133">Transmembrane helix</keyword>
<dbReference type="InterPro" id="IPR050120">
    <property type="entry name" value="Adenine_PRTase"/>
</dbReference>
<dbReference type="SUPFAM" id="SSF53271">
    <property type="entry name" value="PRTase-like"/>
    <property type="match status" value="1"/>
</dbReference>
<dbReference type="EC" id="2.4.2.7" evidence="6"/>
<dbReference type="GeneID" id="17308029"/>
<dbReference type="Pfam" id="PF00156">
    <property type="entry name" value="Pribosyltran"/>
    <property type="match status" value="1"/>
</dbReference>
<evidence type="ECO:0000313" key="15">
    <source>
        <dbReference type="Proteomes" id="UP000011087"/>
    </source>
</evidence>
<dbReference type="EnsemblProtists" id="EKX51235">
    <property type="protein sequence ID" value="EKX51235"/>
    <property type="gene ID" value="GUITHDRAFT_103153"/>
</dbReference>
<evidence type="ECO:0000256" key="4">
    <source>
        <dbReference type="ARBA" id="ARBA00008391"/>
    </source>
</evidence>
<dbReference type="RefSeq" id="XP_005838215.1">
    <property type="nucleotide sequence ID" value="XM_005838158.1"/>
</dbReference>
<dbReference type="KEGG" id="gtt:GUITHDRAFT_103153"/>
<dbReference type="GO" id="GO:0006166">
    <property type="term" value="P:purine ribonucleoside salvage"/>
    <property type="evidence" value="ECO:0007669"/>
    <property type="project" value="UniProtKB-KW"/>
</dbReference>
<dbReference type="GO" id="GO:0005737">
    <property type="term" value="C:cytoplasm"/>
    <property type="evidence" value="ECO:0007669"/>
    <property type="project" value="UniProtKB-SubCell"/>
</dbReference>
<keyword evidence="8" id="KW-0328">Glycosyltransferase</keyword>
<dbReference type="STRING" id="905079.L1JSS2"/>
<dbReference type="InterPro" id="IPR000836">
    <property type="entry name" value="PRTase_dom"/>
</dbReference>
<dbReference type="AlphaFoldDB" id="L1JSS2"/>
<comment type="subunit">
    <text evidence="5">Homodimer.</text>
</comment>
<keyword evidence="7" id="KW-0963">Cytoplasm</keyword>
<evidence type="ECO:0000313" key="13">
    <source>
        <dbReference type="EMBL" id="EKX51235.1"/>
    </source>
</evidence>
<dbReference type="PANTHER" id="PTHR11776">
    <property type="entry name" value="ADENINE PHOSPHORIBOSYLTRANSFERASE"/>
    <property type="match status" value="1"/>
</dbReference>
<comment type="subcellular location">
    <subcellularLocation>
        <location evidence="2">Cytoplasm</location>
    </subcellularLocation>
</comment>
<dbReference type="InterPro" id="IPR029057">
    <property type="entry name" value="PRTase-like"/>
</dbReference>
<dbReference type="Gene3D" id="3.40.50.2020">
    <property type="match status" value="1"/>
</dbReference>
<keyword evidence="10" id="KW-0660">Purine salvage</keyword>
<dbReference type="CDD" id="cd06223">
    <property type="entry name" value="PRTases_typeI"/>
    <property type="match status" value="1"/>
</dbReference>
<evidence type="ECO:0000313" key="14">
    <source>
        <dbReference type="EnsemblProtists" id="EKX51235"/>
    </source>
</evidence>
<keyword evidence="9" id="KW-0808">Transferase</keyword>
<evidence type="ECO:0000259" key="12">
    <source>
        <dbReference type="Pfam" id="PF00156"/>
    </source>
</evidence>
<evidence type="ECO:0000256" key="7">
    <source>
        <dbReference type="ARBA" id="ARBA00022490"/>
    </source>
</evidence>
<evidence type="ECO:0000256" key="1">
    <source>
        <dbReference type="ARBA" id="ARBA00000868"/>
    </source>
</evidence>
<feature type="domain" description="Phosphoribosyltransferase" evidence="12">
    <location>
        <begin position="98"/>
        <end position="256"/>
    </location>
</feature>
<dbReference type="OMA" id="PMIAVEL"/>
<accession>L1JSS2</accession>
<evidence type="ECO:0000256" key="2">
    <source>
        <dbReference type="ARBA" id="ARBA00004496"/>
    </source>
</evidence>
<evidence type="ECO:0000256" key="9">
    <source>
        <dbReference type="ARBA" id="ARBA00022679"/>
    </source>
</evidence>
<reference evidence="15" key="2">
    <citation type="submission" date="2012-11" db="EMBL/GenBank/DDBJ databases">
        <authorList>
            <person name="Kuo A."/>
            <person name="Curtis B.A."/>
            <person name="Tanifuji G."/>
            <person name="Burki F."/>
            <person name="Gruber A."/>
            <person name="Irimia M."/>
            <person name="Maruyama S."/>
            <person name="Arias M.C."/>
            <person name="Ball S.G."/>
            <person name="Gile G.H."/>
            <person name="Hirakawa Y."/>
            <person name="Hopkins J.F."/>
            <person name="Rensing S.A."/>
            <person name="Schmutz J."/>
            <person name="Symeonidi A."/>
            <person name="Elias M."/>
            <person name="Eveleigh R.J."/>
            <person name="Herman E.K."/>
            <person name="Klute M.J."/>
            <person name="Nakayama T."/>
            <person name="Obornik M."/>
            <person name="Reyes-Prieto A."/>
            <person name="Armbrust E.V."/>
            <person name="Aves S.J."/>
            <person name="Beiko R.G."/>
            <person name="Coutinho P."/>
            <person name="Dacks J.B."/>
            <person name="Durnford D.G."/>
            <person name="Fast N.M."/>
            <person name="Green B.R."/>
            <person name="Grisdale C."/>
            <person name="Hempe F."/>
            <person name="Henrissat B."/>
            <person name="Hoppner M.P."/>
            <person name="Ishida K.-I."/>
            <person name="Kim E."/>
            <person name="Koreny L."/>
            <person name="Kroth P.G."/>
            <person name="Liu Y."/>
            <person name="Malik S.-B."/>
            <person name="Maier U.G."/>
            <person name="McRose D."/>
            <person name="Mock T."/>
            <person name="Neilson J.A."/>
            <person name="Onodera N.T."/>
            <person name="Poole A.M."/>
            <person name="Pritham E.J."/>
            <person name="Richards T.A."/>
            <person name="Rocap G."/>
            <person name="Roy S.W."/>
            <person name="Sarai C."/>
            <person name="Schaack S."/>
            <person name="Shirato S."/>
            <person name="Slamovits C.H."/>
            <person name="Spencer D.F."/>
            <person name="Suzuki S."/>
            <person name="Worden A.Z."/>
            <person name="Zauner S."/>
            <person name="Barry K."/>
            <person name="Bell C."/>
            <person name="Bharti A.K."/>
            <person name="Crow J.A."/>
            <person name="Grimwood J."/>
            <person name="Kramer R."/>
            <person name="Lindquist E."/>
            <person name="Lucas S."/>
            <person name="Salamov A."/>
            <person name="McFadden G.I."/>
            <person name="Lane C.E."/>
            <person name="Keeling P.J."/>
            <person name="Gray M.W."/>
            <person name="Grigoriev I.V."/>
            <person name="Archibald J.M."/>
        </authorList>
    </citation>
    <scope>NUCLEOTIDE SEQUENCE</scope>
    <source>
        <strain evidence="15">CCMP2712</strain>
    </source>
</reference>
<evidence type="ECO:0000256" key="10">
    <source>
        <dbReference type="ARBA" id="ARBA00022726"/>
    </source>
</evidence>
<dbReference type="Proteomes" id="UP000011087">
    <property type="component" value="Unassembled WGS sequence"/>
</dbReference>
<dbReference type="PaxDb" id="55529-EKX51235"/>
<comment type="pathway">
    <text evidence="3">Purine metabolism; AMP biosynthesis via salvage pathway; AMP from adenine: step 1/1.</text>
</comment>
<dbReference type="OrthoDB" id="363185at2759"/>
<dbReference type="HOGENOM" id="CLU_063339_2_0_1"/>
<name>L1JSS2_GUITC</name>
<sequence length="294" mass="32208">MISVPQLLAAIMGVGVALGAGGAMLVMSTSRKKRLVCCADYDDVREVPSRGTGKDDPIKGKSYAIDPSSPDIRKITKAFRWYSPQFSPKEVPRFYDLSSITENPTAFRDVIDILVSRYSAPSSKPTHVVAFDARGFAIGAPLAVQLGVPLVLLRKSSKNPGILVQSEGYTKEYKEDHDERMCLRIDALKPGDSVILVDDLLATGGTVTAGLELVCNLGATVLEVCCILILSSFNPVSRIRASHDGRFKDVSVFSIIEDSSIPPINCRDPVNWKERRRIIDGERTDFIRSTYNLS</sequence>
<evidence type="ECO:0000256" key="3">
    <source>
        <dbReference type="ARBA" id="ARBA00004659"/>
    </source>
</evidence>
<gene>
    <name evidence="13" type="ORF">GUITHDRAFT_103153</name>
</gene>
<protein>
    <recommendedName>
        <fullName evidence="6">adenine phosphoribosyltransferase</fullName>
        <ecNumber evidence="6">2.4.2.7</ecNumber>
    </recommendedName>
</protein>
<proteinExistence type="inferred from homology"/>
<keyword evidence="11" id="KW-0812">Transmembrane</keyword>
<reference evidence="13 15" key="1">
    <citation type="journal article" date="2012" name="Nature">
        <title>Algal genomes reveal evolutionary mosaicism and the fate of nucleomorphs.</title>
        <authorList>
            <consortium name="DOE Joint Genome Institute"/>
            <person name="Curtis B.A."/>
            <person name="Tanifuji G."/>
            <person name="Burki F."/>
            <person name="Gruber A."/>
            <person name="Irimia M."/>
            <person name="Maruyama S."/>
            <person name="Arias M.C."/>
            <person name="Ball S.G."/>
            <person name="Gile G.H."/>
            <person name="Hirakawa Y."/>
            <person name="Hopkins J.F."/>
            <person name="Kuo A."/>
            <person name="Rensing S.A."/>
            <person name="Schmutz J."/>
            <person name="Symeonidi A."/>
            <person name="Elias M."/>
            <person name="Eveleigh R.J."/>
            <person name="Herman E.K."/>
            <person name="Klute M.J."/>
            <person name="Nakayama T."/>
            <person name="Obornik M."/>
            <person name="Reyes-Prieto A."/>
            <person name="Armbrust E.V."/>
            <person name="Aves S.J."/>
            <person name="Beiko R.G."/>
            <person name="Coutinho P."/>
            <person name="Dacks J.B."/>
            <person name="Durnford D.G."/>
            <person name="Fast N.M."/>
            <person name="Green B.R."/>
            <person name="Grisdale C.J."/>
            <person name="Hempel F."/>
            <person name="Henrissat B."/>
            <person name="Hoppner M.P."/>
            <person name="Ishida K."/>
            <person name="Kim E."/>
            <person name="Koreny L."/>
            <person name="Kroth P.G."/>
            <person name="Liu Y."/>
            <person name="Malik S.B."/>
            <person name="Maier U.G."/>
            <person name="McRose D."/>
            <person name="Mock T."/>
            <person name="Neilson J.A."/>
            <person name="Onodera N.T."/>
            <person name="Poole A.M."/>
            <person name="Pritham E.J."/>
            <person name="Richards T.A."/>
            <person name="Rocap G."/>
            <person name="Roy S.W."/>
            <person name="Sarai C."/>
            <person name="Schaack S."/>
            <person name="Shirato S."/>
            <person name="Slamovits C.H."/>
            <person name="Spencer D.F."/>
            <person name="Suzuki S."/>
            <person name="Worden A.Z."/>
            <person name="Zauner S."/>
            <person name="Barry K."/>
            <person name="Bell C."/>
            <person name="Bharti A.K."/>
            <person name="Crow J.A."/>
            <person name="Grimwood J."/>
            <person name="Kramer R."/>
            <person name="Lindquist E."/>
            <person name="Lucas S."/>
            <person name="Salamov A."/>
            <person name="McFadden G.I."/>
            <person name="Lane C.E."/>
            <person name="Keeling P.J."/>
            <person name="Gray M.W."/>
            <person name="Grigoriev I.V."/>
            <person name="Archibald J.M."/>
        </authorList>
    </citation>
    <scope>NUCLEOTIDE SEQUENCE</scope>
    <source>
        <strain evidence="13 15">CCMP2712</strain>
    </source>
</reference>
<evidence type="ECO:0000256" key="6">
    <source>
        <dbReference type="ARBA" id="ARBA00011893"/>
    </source>
</evidence>
<dbReference type="EMBL" id="JH992976">
    <property type="protein sequence ID" value="EKX51235.1"/>
    <property type="molecule type" value="Genomic_DNA"/>
</dbReference>
<dbReference type="GO" id="GO:0003999">
    <property type="term" value="F:adenine phosphoribosyltransferase activity"/>
    <property type="evidence" value="ECO:0007669"/>
    <property type="project" value="UniProtKB-EC"/>
</dbReference>
<organism evidence="13">
    <name type="scientific">Guillardia theta (strain CCMP2712)</name>
    <name type="common">Cryptophyte</name>
    <dbReference type="NCBI Taxonomy" id="905079"/>
    <lineage>
        <taxon>Eukaryota</taxon>
        <taxon>Cryptophyceae</taxon>
        <taxon>Pyrenomonadales</taxon>
        <taxon>Geminigeraceae</taxon>
        <taxon>Guillardia</taxon>
    </lineage>
</organism>
<evidence type="ECO:0000256" key="5">
    <source>
        <dbReference type="ARBA" id="ARBA00011738"/>
    </source>
</evidence>
<comment type="similarity">
    <text evidence="4">Belongs to the purine/pyrimidine phosphoribosyltransferase family.</text>
</comment>